<feature type="domain" description="25S rRNA (uridine-N(3))-methyltransferase BMT5-like" evidence="1">
    <location>
        <begin position="24"/>
        <end position="55"/>
    </location>
</feature>
<evidence type="ECO:0000259" key="1">
    <source>
        <dbReference type="Pfam" id="PF10354"/>
    </source>
</evidence>
<dbReference type="GO" id="GO:0070042">
    <property type="term" value="F:rRNA (uridine-N3-)-methyltransferase activity"/>
    <property type="evidence" value="ECO:0007669"/>
    <property type="project" value="InterPro"/>
</dbReference>
<protein>
    <recommendedName>
        <fullName evidence="1">25S rRNA (uridine-N(3))-methyltransferase BMT5-like domain-containing protein</fullName>
    </recommendedName>
</protein>
<proteinExistence type="predicted"/>
<sequence length="65" mass="7121">MTKWRNTGREVKWLRHYSSAQSILIVGDGDFSFSLALATAFGSGVNIVATSLDSYGKDPDRSLLL</sequence>
<name>Q2L3C8_BRASY</name>
<dbReference type="AlphaFoldDB" id="Q2L3C8"/>
<dbReference type="EMBL" id="AM072970">
    <property type="protein sequence ID" value="CAJ26359.1"/>
    <property type="molecule type" value="Genomic_DNA"/>
</dbReference>
<dbReference type="InterPro" id="IPR019446">
    <property type="entry name" value="BMT5-like"/>
</dbReference>
<accession>Q2L3C8</accession>
<reference evidence="2" key="1">
    <citation type="journal article" date="2006" name="Nature">
        <title>Molecular characterization of Ph1 as a major chromosome pairing locus in polyploid wheat.</title>
        <authorList>
            <person name="Griffiths S."/>
            <person name="Sharp R."/>
            <person name="Foote T.N."/>
            <person name="Bertin I."/>
            <person name="Wanous M."/>
            <person name="Reader S."/>
            <person name="Colas I."/>
            <person name="Moore G."/>
        </authorList>
    </citation>
    <scope>NUCLEOTIDE SEQUENCE</scope>
</reference>
<organism evidence="2">
    <name type="scientific">Brachypodium sylvaticum</name>
    <name type="common">False brome</name>
    <dbReference type="NCBI Taxonomy" id="29664"/>
    <lineage>
        <taxon>Eukaryota</taxon>
        <taxon>Viridiplantae</taxon>
        <taxon>Streptophyta</taxon>
        <taxon>Embryophyta</taxon>
        <taxon>Tracheophyta</taxon>
        <taxon>Spermatophyta</taxon>
        <taxon>Magnoliopsida</taxon>
        <taxon>Liliopsida</taxon>
        <taxon>Poales</taxon>
        <taxon>Poaceae</taxon>
        <taxon>BOP clade</taxon>
        <taxon>Pooideae</taxon>
        <taxon>Stipodae</taxon>
        <taxon>Brachypodieae</taxon>
        <taxon>Brachypodium</taxon>
    </lineage>
</organism>
<evidence type="ECO:0000313" key="2">
    <source>
        <dbReference type="EMBL" id="CAJ26359.1"/>
    </source>
</evidence>
<dbReference type="Pfam" id="PF10354">
    <property type="entry name" value="BMT5-like"/>
    <property type="match status" value="1"/>
</dbReference>
<dbReference type="GO" id="GO:0070475">
    <property type="term" value="P:rRNA base methylation"/>
    <property type="evidence" value="ECO:0007669"/>
    <property type="project" value="InterPro"/>
</dbReference>